<accession>A0A1C0BBI5</accession>
<reference evidence="1 2" key="1">
    <citation type="journal article" date="2016" name="Sci. Rep.">
        <title>Serotype IV Streptococcus agalactiae ST-452 has arisen from large genomic recombination events between CC23 and the hypervirulent CC17 lineages.</title>
        <authorList>
            <person name="Campisi E."/>
            <person name="Rinaudo C.D."/>
            <person name="Donati C."/>
            <person name="Barucco M."/>
            <person name="Torricelli G."/>
            <person name="Edwards M.S."/>
            <person name="Baker C.J."/>
            <person name="Margarit I."/>
            <person name="Rosini R."/>
        </authorList>
    </citation>
    <scope>NUCLEOTIDE SEQUENCE [LARGE SCALE GENOMIC DNA]</scope>
    <source>
        <strain evidence="1 2">CZ-PW-140</strain>
    </source>
</reference>
<dbReference type="RefSeq" id="WP_000802599.1">
    <property type="nucleotide sequence ID" value="NZ_CP021867.1"/>
</dbReference>
<dbReference type="EMBL" id="MAWT01000042">
    <property type="protein sequence ID" value="OCM70876.1"/>
    <property type="molecule type" value="Genomic_DNA"/>
</dbReference>
<evidence type="ECO:0000313" key="2">
    <source>
        <dbReference type="Proteomes" id="UP000093122"/>
    </source>
</evidence>
<organism evidence="1 2">
    <name type="scientific">Streptococcus agalactiae</name>
    <dbReference type="NCBI Taxonomy" id="1311"/>
    <lineage>
        <taxon>Bacteria</taxon>
        <taxon>Bacillati</taxon>
        <taxon>Bacillota</taxon>
        <taxon>Bacilli</taxon>
        <taxon>Lactobacillales</taxon>
        <taxon>Streptococcaceae</taxon>
        <taxon>Streptococcus</taxon>
    </lineage>
</organism>
<gene>
    <name evidence="1" type="ORF">AX245_03365</name>
</gene>
<protein>
    <submittedName>
        <fullName evidence="1">Uncharacterized protein</fullName>
    </submittedName>
</protein>
<comment type="caution">
    <text evidence="1">The sequence shown here is derived from an EMBL/GenBank/DDBJ whole genome shotgun (WGS) entry which is preliminary data.</text>
</comment>
<dbReference type="Proteomes" id="UP000093122">
    <property type="component" value="Unassembled WGS sequence"/>
</dbReference>
<name>A0A1C0BBI5_STRAG</name>
<dbReference type="AlphaFoldDB" id="A0A1C0BBI5"/>
<sequence>MKPIKELVIIYKENESVPEVFLNGISLNNGGAGLISLNINWFTKDLSEDGESIEDMLKRNVSLEFYDQPGKNMTKCKLSQSFKL</sequence>
<proteinExistence type="predicted"/>
<evidence type="ECO:0000313" key="1">
    <source>
        <dbReference type="EMBL" id="OCM70876.1"/>
    </source>
</evidence>